<dbReference type="Gene3D" id="2.30.30.60">
    <property type="match status" value="1"/>
</dbReference>
<dbReference type="InterPro" id="IPR023408">
    <property type="entry name" value="MscS_beta-dom_sf"/>
</dbReference>
<dbReference type="PANTHER" id="PTHR30221:SF18">
    <property type="entry name" value="SLL0590 PROTEIN"/>
    <property type="match status" value="1"/>
</dbReference>
<dbReference type="AlphaFoldDB" id="A0AAE4FTZ6"/>
<protein>
    <submittedName>
        <fullName evidence="10">Mechanosensitive ion channel</fullName>
    </submittedName>
</protein>
<dbReference type="Pfam" id="PF00924">
    <property type="entry name" value="MS_channel_2nd"/>
    <property type="match status" value="1"/>
</dbReference>
<dbReference type="PANTHER" id="PTHR30221">
    <property type="entry name" value="SMALL-CONDUCTANCE MECHANOSENSITIVE CHANNEL"/>
    <property type="match status" value="1"/>
</dbReference>
<dbReference type="InterPro" id="IPR006685">
    <property type="entry name" value="MscS_channel_2nd"/>
</dbReference>
<evidence type="ECO:0000259" key="8">
    <source>
        <dbReference type="Pfam" id="PF00924"/>
    </source>
</evidence>
<evidence type="ECO:0000256" key="6">
    <source>
        <dbReference type="ARBA" id="ARBA00023136"/>
    </source>
</evidence>
<evidence type="ECO:0000313" key="10">
    <source>
        <dbReference type="EMBL" id="MDS3862156.1"/>
    </source>
</evidence>
<evidence type="ECO:0000256" key="4">
    <source>
        <dbReference type="ARBA" id="ARBA00022692"/>
    </source>
</evidence>
<dbReference type="Gene3D" id="3.30.70.100">
    <property type="match status" value="1"/>
</dbReference>
<name>A0AAE4FTZ6_9CYAN</name>
<keyword evidence="11" id="KW-1185">Reference proteome</keyword>
<comment type="subcellular location">
    <subcellularLocation>
        <location evidence="1">Cell membrane</location>
        <topology evidence="1">Multi-pass membrane protein</topology>
    </subcellularLocation>
</comment>
<keyword evidence="4 7" id="KW-0812">Transmembrane</keyword>
<evidence type="ECO:0000256" key="7">
    <source>
        <dbReference type="SAM" id="Phobius"/>
    </source>
</evidence>
<accession>A0AAE4FTZ6</accession>
<dbReference type="GO" id="GO:0008381">
    <property type="term" value="F:mechanosensitive monoatomic ion channel activity"/>
    <property type="evidence" value="ECO:0007669"/>
    <property type="project" value="InterPro"/>
</dbReference>
<evidence type="ECO:0000256" key="5">
    <source>
        <dbReference type="ARBA" id="ARBA00022989"/>
    </source>
</evidence>
<feature type="transmembrane region" description="Helical" evidence="7">
    <location>
        <begin position="274"/>
        <end position="295"/>
    </location>
</feature>
<organism evidence="10 11">
    <name type="scientific">Pseudocalidococcus azoricus BACA0444</name>
    <dbReference type="NCBI Taxonomy" id="2918990"/>
    <lineage>
        <taxon>Bacteria</taxon>
        <taxon>Bacillati</taxon>
        <taxon>Cyanobacteriota</taxon>
        <taxon>Cyanophyceae</taxon>
        <taxon>Acaryochloridales</taxon>
        <taxon>Thermosynechococcaceae</taxon>
        <taxon>Pseudocalidococcus</taxon>
        <taxon>Pseudocalidococcus azoricus</taxon>
    </lineage>
</organism>
<feature type="transmembrane region" description="Helical" evidence="7">
    <location>
        <begin position="316"/>
        <end position="336"/>
    </location>
</feature>
<evidence type="ECO:0000313" key="11">
    <source>
        <dbReference type="Proteomes" id="UP001268256"/>
    </source>
</evidence>
<comment type="caution">
    <text evidence="10">The sequence shown here is derived from an EMBL/GenBank/DDBJ whole genome shotgun (WGS) entry which is preliminary data.</text>
</comment>
<evidence type="ECO:0000256" key="3">
    <source>
        <dbReference type="ARBA" id="ARBA00022475"/>
    </source>
</evidence>
<dbReference type="EMBL" id="JAVMIP010000022">
    <property type="protein sequence ID" value="MDS3862156.1"/>
    <property type="molecule type" value="Genomic_DNA"/>
</dbReference>
<dbReference type="Gene3D" id="1.10.287.1260">
    <property type="match status" value="1"/>
</dbReference>
<dbReference type="InterPro" id="IPR011066">
    <property type="entry name" value="MscS_channel_C_sf"/>
</dbReference>
<dbReference type="RefSeq" id="WP_322879368.1">
    <property type="nucleotide sequence ID" value="NZ_JAVMIP010000022.1"/>
</dbReference>
<feature type="transmembrane region" description="Helical" evidence="7">
    <location>
        <begin position="221"/>
        <end position="244"/>
    </location>
</feature>
<dbReference type="GO" id="GO:0005886">
    <property type="term" value="C:plasma membrane"/>
    <property type="evidence" value="ECO:0007669"/>
    <property type="project" value="UniProtKB-SubCell"/>
</dbReference>
<feature type="domain" description="Mechanosensitive ion channel MscS C-terminal" evidence="9">
    <location>
        <begin position="441"/>
        <end position="523"/>
    </location>
</feature>
<feature type="domain" description="Mechanosensitive ion channel MscS" evidence="8">
    <location>
        <begin position="362"/>
        <end position="427"/>
    </location>
</feature>
<feature type="transmembrane region" description="Helical" evidence="7">
    <location>
        <begin position="155"/>
        <end position="177"/>
    </location>
</feature>
<dbReference type="Pfam" id="PF21082">
    <property type="entry name" value="MS_channel_3rd"/>
    <property type="match status" value="1"/>
</dbReference>
<dbReference type="SUPFAM" id="SSF82689">
    <property type="entry name" value="Mechanosensitive channel protein MscS (YggB), C-terminal domain"/>
    <property type="match status" value="1"/>
</dbReference>
<keyword evidence="6 7" id="KW-0472">Membrane</keyword>
<evidence type="ECO:0000256" key="1">
    <source>
        <dbReference type="ARBA" id="ARBA00004651"/>
    </source>
</evidence>
<comment type="similarity">
    <text evidence="2">Belongs to the MscS (TC 1.A.23) family.</text>
</comment>
<feature type="transmembrane region" description="Helical" evidence="7">
    <location>
        <begin position="348"/>
        <end position="372"/>
    </location>
</feature>
<keyword evidence="5 7" id="KW-1133">Transmembrane helix</keyword>
<sequence>MKASQLRIWSRFISLGLGIFLSLCLTLPFPIFAQSPTPSPTSTPTTHYVILDGQELFPIRERISAFTPEIRTRIISQRLKELAENVQLELDQFRILDYPNQEFTDILAGDSIVFSVFDVDTKGTGMNRVELAQAHLDTIKEAIFNYRESYKPTSILLGVLLTIVTTIVTVFIFKVFYKFRNPLQQKLQSWERAHLPPLRLFDTELLSVDRVADGLNELFKLLSLFLVLILAYTYVQLVLGYFPWTRQIAASLLQSIKNTISTLWQDFVNYVPNLIFVGFIILLTLYTLRFVRFIFTEIDRGDISFPGFYQEWSKPTYNIVRALVFAFAAIIAFPYLPGSGSPAFQGVSVFLGLLLSLGSSGAVSNIVGGAILTYTRAFRVGDVVKIGEAQGQIVEQTLLVTRIYTPKNLTITIPNATVVSSQIINFSAAGQDKTRNPLILSTTITLGYDTPWKKVYEVMIEAALATEHILAEPTPFVWQTSLNDFHVSYEINAYTDKPERMPWILAELHQNLQDYCNQAGIEIMSPNFHALRDGNHSTIPGNYLPEDYQASGFKVNSDPSVN</sequence>
<evidence type="ECO:0000259" key="9">
    <source>
        <dbReference type="Pfam" id="PF21082"/>
    </source>
</evidence>
<dbReference type="InterPro" id="IPR045275">
    <property type="entry name" value="MscS_archaea/bacteria_type"/>
</dbReference>
<dbReference type="Proteomes" id="UP001268256">
    <property type="component" value="Unassembled WGS sequence"/>
</dbReference>
<dbReference type="SUPFAM" id="SSF50182">
    <property type="entry name" value="Sm-like ribonucleoproteins"/>
    <property type="match status" value="1"/>
</dbReference>
<dbReference type="InterPro" id="IPR049278">
    <property type="entry name" value="MS_channel_C"/>
</dbReference>
<keyword evidence="3" id="KW-1003">Cell membrane</keyword>
<proteinExistence type="inferred from homology"/>
<gene>
    <name evidence="10" type="ORF">RIF25_15245</name>
</gene>
<reference evidence="11" key="1">
    <citation type="submission" date="2023-07" db="EMBL/GenBank/DDBJ databases">
        <authorList>
            <person name="Luz R."/>
            <person name="Cordeiro R."/>
            <person name="Fonseca A."/>
            <person name="Goncalves V."/>
        </authorList>
    </citation>
    <scope>NUCLEOTIDE SEQUENCE [LARGE SCALE GENOMIC DNA]</scope>
    <source>
        <strain evidence="11">BACA0444</strain>
    </source>
</reference>
<evidence type="ECO:0000256" key="2">
    <source>
        <dbReference type="ARBA" id="ARBA00008017"/>
    </source>
</evidence>
<dbReference type="InterPro" id="IPR010920">
    <property type="entry name" value="LSM_dom_sf"/>
</dbReference>